<dbReference type="GO" id="GO:0009536">
    <property type="term" value="C:plastid"/>
    <property type="evidence" value="ECO:0007669"/>
    <property type="project" value="UniProtKB-SubCell"/>
</dbReference>
<evidence type="ECO:0000256" key="2">
    <source>
        <dbReference type="ARBA" id="ARBA00022640"/>
    </source>
</evidence>
<name>A0ABD2YNT4_9GENT</name>
<dbReference type="PANTHER" id="PTHR31906">
    <property type="entry name" value="PLASTID-LIPID-ASSOCIATED PROTEIN 4, CHLOROPLASTIC-RELATED"/>
    <property type="match status" value="1"/>
</dbReference>
<feature type="domain" description="Plastid lipid-associated protein/fibrillin conserved" evidence="4">
    <location>
        <begin position="95"/>
        <end position="289"/>
    </location>
</feature>
<dbReference type="Pfam" id="PF04755">
    <property type="entry name" value="PAP_fibrillin"/>
    <property type="match status" value="1"/>
</dbReference>
<keyword evidence="3" id="KW-0809">Transit peptide</keyword>
<dbReference type="AlphaFoldDB" id="A0ABD2YNT4"/>
<proteinExistence type="predicted"/>
<evidence type="ECO:0000259" key="4">
    <source>
        <dbReference type="Pfam" id="PF04755"/>
    </source>
</evidence>
<dbReference type="Proteomes" id="UP001630127">
    <property type="component" value="Unassembled WGS sequence"/>
</dbReference>
<keyword evidence="6" id="KW-1185">Reference proteome</keyword>
<dbReference type="EMBL" id="JBJUIK010000013">
    <property type="protein sequence ID" value="KAL3507610.1"/>
    <property type="molecule type" value="Genomic_DNA"/>
</dbReference>
<comment type="caution">
    <text evidence="5">The sequence shown here is derived from an EMBL/GenBank/DDBJ whole genome shotgun (WGS) entry which is preliminary data.</text>
</comment>
<evidence type="ECO:0000313" key="5">
    <source>
        <dbReference type="EMBL" id="KAL3507610.1"/>
    </source>
</evidence>
<dbReference type="InterPro" id="IPR039633">
    <property type="entry name" value="PAP"/>
</dbReference>
<organism evidence="5 6">
    <name type="scientific">Cinchona calisaya</name>
    <dbReference type="NCBI Taxonomy" id="153742"/>
    <lineage>
        <taxon>Eukaryota</taxon>
        <taxon>Viridiplantae</taxon>
        <taxon>Streptophyta</taxon>
        <taxon>Embryophyta</taxon>
        <taxon>Tracheophyta</taxon>
        <taxon>Spermatophyta</taxon>
        <taxon>Magnoliopsida</taxon>
        <taxon>eudicotyledons</taxon>
        <taxon>Gunneridae</taxon>
        <taxon>Pentapetalae</taxon>
        <taxon>asterids</taxon>
        <taxon>lamiids</taxon>
        <taxon>Gentianales</taxon>
        <taxon>Rubiaceae</taxon>
        <taxon>Cinchonoideae</taxon>
        <taxon>Cinchoneae</taxon>
        <taxon>Cinchona</taxon>
    </lineage>
</organism>
<protein>
    <recommendedName>
        <fullName evidence="4">Plastid lipid-associated protein/fibrillin conserved domain-containing protein</fullName>
    </recommendedName>
</protein>
<dbReference type="InterPro" id="IPR006843">
    <property type="entry name" value="PAP/fibrillin_dom"/>
</dbReference>
<evidence type="ECO:0000256" key="3">
    <source>
        <dbReference type="ARBA" id="ARBA00022946"/>
    </source>
</evidence>
<sequence>MASSSLFHSTINPLFHHHSTSSSSSSLTPSLNSSSRITSYLPRTSRIQNLVISPKFSKRKFCIKRGHICRSALDEVSFTYSSETEQSKAELIGSLKLKLLSAVSGLNRGLAATEDDLQKADAAAKELESVAGPVDLLVNIDKLQGRWKLIYSSAFSTRTLGGSRPGPPTGRLLPITLGQVFQRIDILSKDFDNIVNLELGAPWPLPPVEVTATLAHKFEIIGTSNIKITFEKTTVKAAGNLSQLPPLEVPRIPDSLRPPSNPGIGEFEVTYLDSDTRITRGDRGELRVFVIS</sequence>
<gene>
    <name evidence="5" type="ORF">ACH5RR_032992</name>
</gene>
<evidence type="ECO:0000256" key="1">
    <source>
        <dbReference type="ARBA" id="ARBA00004474"/>
    </source>
</evidence>
<keyword evidence="2" id="KW-0934">Plastid</keyword>
<evidence type="ECO:0000313" key="6">
    <source>
        <dbReference type="Proteomes" id="UP001630127"/>
    </source>
</evidence>
<reference evidence="5 6" key="1">
    <citation type="submission" date="2024-11" db="EMBL/GenBank/DDBJ databases">
        <title>A near-complete genome assembly of Cinchona calisaya.</title>
        <authorList>
            <person name="Lian D.C."/>
            <person name="Zhao X.W."/>
            <person name="Wei L."/>
        </authorList>
    </citation>
    <scope>NUCLEOTIDE SEQUENCE [LARGE SCALE GENOMIC DNA]</scope>
    <source>
        <tissue evidence="5">Nenye</tissue>
    </source>
</reference>
<accession>A0ABD2YNT4</accession>
<comment type="subcellular location">
    <subcellularLocation>
        <location evidence="1">Plastid</location>
    </subcellularLocation>
</comment>